<dbReference type="InterPro" id="IPR011250">
    <property type="entry name" value="OMP/PagP_B-barrel"/>
</dbReference>
<sequence length="186" mass="20294">MKKLPLAVLLTTAMAGSVAFAANHTASVGYAQSKVQDFDDIRGVNLQYRYESGAPLSLLTSFTYMKGKGKQHYMLSGDTVNNHINIKYYSLQAGPAYRINDNFSLYALGGVAHTKATGKTHWINVDSDAVHYEGISEKSTSFVYGFGMLLNPLDNLSVNVGYESTQAKLAGNRDINGFNVGVGYRF</sequence>
<dbReference type="PANTHER" id="PTHR35892:SF2">
    <property type="entry name" value="OUTER MEMBRANE PROTEIN PAGN"/>
    <property type="match status" value="1"/>
</dbReference>
<dbReference type="AlphaFoldDB" id="A0A8K0XXX3"/>
<reference evidence="7" key="1">
    <citation type="submission" date="2021-01" db="EMBL/GenBank/DDBJ databases">
        <title>Intestinitalea alba gen. nov., sp. nov., a novel genus of the family Enterobacteriaceae, isolated from the gut of the plastic-eating mealworm Tenebrio molitor L.</title>
        <authorList>
            <person name="Yang Y."/>
        </authorList>
    </citation>
    <scope>NUCLEOTIDE SEQUENCE</scope>
    <source>
        <strain evidence="7">BIT-L3</strain>
    </source>
</reference>
<dbReference type="Pfam" id="PF06316">
    <property type="entry name" value="Ail_Lom"/>
    <property type="match status" value="1"/>
</dbReference>
<organism evidence="7 8">
    <name type="scientific">Tenebrionibacter intestinalis</name>
    <dbReference type="NCBI Taxonomy" id="2799638"/>
    <lineage>
        <taxon>Bacteria</taxon>
        <taxon>Pseudomonadati</taxon>
        <taxon>Pseudomonadota</taxon>
        <taxon>Gammaproteobacteria</taxon>
        <taxon>Enterobacterales</taxon>
        <taxon>Enterobacteriaceae</taxon>
        <taxon>Tenebrionibacter/Tenebrionicola group</taxon>
        <taxon>Tenebrionibacter</taxon>
    </lineage>
</organism>
<dbReference type="GO" id="GO:0044384">
    <property type="term" value="C:host outer membrane"/>
    <property type="evidence" value="ECO:0007669"/>
    <property type="project" value="InterPro"/>
</dbReference>
<evidence type="ECO:0000256" key="2">
    <source>
        <dbReference type="ARBA" id="ARBA00022452"/>
    </source>
</evidence>
<evidence type="ECO:0000256" key="1">
    <source>
        <dbReference type="ARBA" id="ARBA00004141"/>
    </source>
</evidence>
<dbReference type="GO" id="GO:0016020">
    <property type="term" value="C:membrane"/>
    <property type="evidence" value="ECO:0007669"/>
    <property type="project" value="UniProtKB-SubCell"/>
</dbReference>
<keyword evidence="2" id="KW-1134">Transmembrane beta strand</keyword>
<comment type="caution">
    <text evidence="7">The sequence shown here is derived from an EMBL/GenBank/DDBJ whole genome shotgun (WGS) entry which is preliminary data.</text>
</comment>
<dbReference type="InterPro" id="IPR051723">
    <property type="entry name" value="Bact_OM_Invasion-Related"/>
</dbReference>
<protein>
    <submittedName>
        <fullName evidence="7">Ail/Lom family outer membrane beta-barrel protein</fullName>
    </submittedName>
</protein>
<keyword evidence="8" id="KW-1185">Reference proteome</keyword>
<evidence type="ECO:0000256" key="5">
    <source>
        <dbReference type="ARBA" id="ARBA00023136"/>
    </source>
</evidence>
<dbReference type="InterPro" id="IPR000758">
    <property type="entry name" value="Enterovir_OMP"/>
</dbReference>
<evidence type="ECO:0000313" key="8">
    <source>
        <dbReference type="Proteomes" id="UP000659047"/>
    </source>
</evidence>
<feature type="chain" id="PRO_5035442282" evidence="6">
    <location>
        <begin position="22"/>
        <end position="186"/>
    </location>
</feature>
<gene>
    <name evidence="7" type="ORF">JJB97_15995</name>
</gene>
<evidence type="ECO:0000256" key="3">
    <source>
        <dbReference type="ARBA" id="ARBA00022692"/>
    </source>
</evidence>
<dbReference type="EMBL" id="JAEPBH010000055">
    <property type="protein sequence ID" value="MBK4716806.1"/>
    <property type="molecule type" value="Genomic_DNA"/>
</dbReference>
<keyword evidence="3" id="KW-0812">Transmembrane</keyword>
<comment type="subcellular location">
    <subcellularLocation>
        <location evidence="1">Membrane</location>
        <topology evidence="1">Multi-pass membrane protein</topology>
    </subcellularLocation>
</comment>
<dbReference type="PROSITE" id="PS00695">
    <property type="entry name" value="ENT_VIR_OMP_2"/>
    <property type="match status" value="1"/>
</dbReference>
<feature type="signal peptide" evidence="6">
    <location>
        <begin position="1"/>
        <end position="21"/>
    </location>
</feature>
<keyword evidence="4 6" id="KW-0732">Signal</keyword>
<name>A0A8K0XXX3_9ENTR</name>
<dbReference type="PRINTS" id="PR00316">
    <property type="entry name" value="ENTEROVIROMP"/>
</dbReference>
<evidence type="ECO:0000256" key="4">
    <source>
        <dbReference type="ARBA" id="ARBA00022729"/>
    </source>
</evidence>
<accession>A0A8K0XXX3</accession>
<dbReference type="RefSeq" id="WP_238715078.1">
    <property type="nucleotide sequence ID" value="NZ_JAEPBH010000055.1"/>
</dbReference>
<evidence type="ECO:0000256" key="6">
    <source>
        <dbReference type="SAM" id="SignalP"/>
    </source>
</evidence>
<dbReference type="Gene3D" id="2.40.160.20">
    <property type="match status" value="1"/>
</dbReference>
<keyword evidence="5" id="KW-0472">Membrane</keyword>
<dbReference type="SUPFAM" id="SSF56925">
    <property type="entry name" value="OMPA-like"/>
    <property type="match status" value="1"/>
</dbReference>
<dbReference type="PANTHER" id="PTHR35892">
    <property type="entry name" value="OUTER MEMBRANE PROTEIN PAGN-RELATED"/>
    <property type="match status" value="1"/>
</dbReference>
<evidence type="ECO:0000313" key="7">
    <source>
        <dbReference type="EMBL" id="MBK4716806.1"/>
    </source>
</evidence>
<dbReference type="Proteomes" id="UP000659047">
    <property type="component" value="Unassembled WGS sequence"/>
</dbReference>
<proteinExistence type="predicted"/>